<dbReference type="Pfam" id="PF03401">
    <property type="entry name" value="TctC"/>
    <property type="match status" value="1"/>
</dbReference>
<keyword evidence="2" id="KW-0732">Signal</keyword>
<dbReference type="InterPro" id="IPR042100">
    <property type="entry name" value="Bug_dom1"/>
</dbReference>
<evidence type="ECO:0000256" key="1">
    <source>
        <dbReference type="ARBA" id="ARBA00006987"/>
    </source>
</evidence>
<feature type="signal peptide" evidence="2">
    <location>
        <begin position="1"/>
        <end position="28"/>
    </location>
</feature>
<protein>
    <submittedName>
        <fullName evidence="3">Tripartite-type tricarboxylate transporter receptor subunit TctC</fullName>
    </submittedName>
</protein>
<dbReference type="OrthoDB" id="9780943at2"/>
<evidence type="ECO:0000256" key="2">
    <source>
        <dbReference type="SAM" id="SignalP"/>
    </source>
</evidence>
<dbReference type="CDD" id="cd07012">
    <property type="entry name" value="PBP2_Bug_TTT"/>
    <property type="match status" value="1"/>
</dbReference>
<dbReference type="Gene3D" id="3.40.190.150">
    <property type="entry name" value="Bordetella uptake gene, domain 1"/>
    <property type="match status" value="1"/>
</dbReference>
<gene>
    <name evidence="3" type="ORF">CLV63_119118</name>
</gene>
<dbReference type="AlphaFoldDB" id="A0A2P8D3Q0"/>
<dbReference type="Gene3D" id="3.40.190.10">
    <property type="entry name" value="Periplasmic binding protein-like II"/>
    <property type="match status" value="1"/>
</dbReference>
<comment type="caution">
    <text evidence="3">The sequence shown here is derived from an EMBL/GenBank/DDBJ whole genome shotgun (WGS) entry which is preliminary data.</text>
</comment>
<proteinExistence type="inferred from homology"/>
<dbReference type="PROSITE" id="PS51257">
    <property type="entry name" value="PROKAR_LIPOPROTEIN"/>
    <property type="match status" value="1"/>
</dbReference>
<dbReference type="PANTHER" id="PTHR42928">
    <property type="entry name" value="TRICARBOXYLATE-BINDING PROTEIN"/>
    <property type="match status" value="1"/>
</dbReference>
<dbReference type="PIRSF" id="PIRSF017082">
    <property type="entry name" value="YflP"/>
    <property type="match status" value="1"/>
</dbReference>
<evidence type="ECO:0000313" key="4">
    <source>
        <dbReference type="Proteomes" id="UP000240542"/>
    </source>
</evidence>
<sequence>MPNTRRPLTALTLPAALALLAAATGCGAGTTLQEDPEEYPSQNLEWTIAFGPGGGNDIMSRTLVDILNEHDLYPHDIAVENREGGSGATGWGHLLSNSGDPYVVSTTSGSFLTTPLQADTGWTHADFTHVGLLATDDLLFLVPESAGIADWAEWTEHAADTGPVAVGGIGTVNVDFIVQARLAEQAGYEIEYVPFNDEGQLQTAMSSGSLDAIVSNPGSAMGQVKGGDITPLLFTGKERLDALPDVPTAAEEGHKGMVSMPRGLILPPGAPDYARDWWIGVMRKVVKTKEWRDYITKNHLAEDIRWGDDFTAYLKDSGDEFEASLREQGAVK</sequence>
<dbReference type="RefSeq" id="WP_106585501.1">
    <property type="nucleotide sequence ID" value="NZ_PYGA01000019.1"/>
</dbReference>
<reference evidence="3 4" key="1">
    <citation type="submission" date="2018-03" db="EMBL/GenBank/DDBJ databases">
        <title>Genomic Encyclopedia of Archaeal and Bacterial Type Strains, Phase II (KMG-II): from individual species to whole genera.</title>
        <authorList>
            <person name="Goeker M."/>
        </authorList>
    </citation>
    <scope>NUCLEOTIDE SEQUENCE [LARGE SCALE GENOMIC DNA]</scope>
    <source>
        <strain evidence="3 4">DSM 45312</strain>
    </source>
</reference>
<dbReference type="Proteomes" id="UP000240542">
    <property type="component" value="Unassembled WGS sequence"/>
</dbReference>
<feature type="chain" id="PRO_5015148562" evidence="2">
    <location>
        <begin position="29"/>
        <end position="332"/>
    </location>
</feature>
<evidence type="ECO:0000313" key="3">
    <source>
        <dbReference type="EMBL" id="PSK91837.1"/>
    </source>
</evidence>
<accession>A0A2P8D3Q0</accession>
<keyword evidence="4" id="KW-1185">Reference proteome</keyword>
<organism evidence="3 4">
    <name type="scientific">Murinocardiopsis flavida</name>
    <dbReference type="NCBI Taxonomy" id="645275"/>
    <lineage>
        <taxon>Bacteria</taxon>
        <taxon>Bacillati</taxon>
        <taxon>Actinomycetota</taxon>
        <taxon>Actinomycetes</taxon>
        <taxon>Streptosporangiales</taxon>
        <taxon>Nocardiopsidaceae</taxon>
        <taxon>Murinocardiopsis</taxon>
    </lineage>
</organism>
<dbReference type="SUPFAM" id="SSF53850">
    <property type="entry name" value="Periplasmic binding protein-like II"/>
    <property type="match status" value="1"/>
</dbReference>
<name>A0A2P8D3Q0_9ACTN</name>
<comment type="similarity">
    <text evidence="1">Belongs to the UPF0065 (bug) family.</text>
</comment>
<dbReference type="EMBL" id="PYGA01000019">
    <property type="protein sequence ID" value="PSK91837.1"/>
    <property type="molecule type" value="Genomic_DNA"/>
</dbReference>
<dbReference type="PANTHER" id="PTHR42928:SF1">
    <property type="entry name" value="BLR4371 PROTEIN"/>
    <property type="match status" value="1"/>
</dbReference>
<dbReference type="InterPro" id="IPR005064">
    <property type="entry name" value="BUG"/>
</dbReference>
<keyword evidence="3" id="KW-0675">Receptor</keyword>